<dbReference type="Pfam" id="PF01871">
    <property type="entry name" value="AMMECR1"/>
    <property type="match status" value="1"/>
</dbReference>
<dbReference type="EMBL" id="DTHB01000016">
    <property type="protein sequence ID" value="HGB14022.1"/>
    <property type="molecule type" value="Genomic_DNA"/>
</dbReference>
<feature type="compositionally biased region" description="Pro residues" evidence="1">
    <location>
        <begin position="28"/>
        <end position="38"/>
    </location>
</feature>
<proteinExistence type="inferred from homology"/>
<organism evidence="3">
    <name type="scientific">Desulfobacca acetoxidans</name>
    <dbReference type="NCBI Taxonomy" id="60893"/>
    <lineage>
        <taxon>Bacteria</taxon>
        <taxon>Pseudomonadati</taxon>
        <taxon>Thermodesulfobacteriota</taxon>
        <taxon>Desulfobaccia</taxon>
        <taxon>Desulfobaccales</taxon>
        <taxon>Desulfobaccaceae</taxon>
        <taxon>Desulfobacca</taxon>
    </lineage>
</organism>
<gene>
    <name evidence="3" type="primary">amrA</name>
    <name evidence="3" type="ORF">ENV62_02110</name>
</gene>
<dbReference type="NCBIfam" id="TIGR00296">
    <property type="entry name" value="TIGR00296 family protein"/>
    <property type="match status" value="1"/>
</dbReference>
<dbReference type="InterPro" id="IPR023472">
    <property type="entry name" value="Uncharacterised_MJ0810"/>
</dbReference>
<dbReference type="Gene3D" id="3.30.700.20">
    <property type="entry name" value="Hypothetical protein ph0010, domain 1"/>
    <property type="match status" value="1"/>
</dbReference>
<dbReference type="SUPFAM" id="SSF143447">
    <property type="entry name" value="AMMECR1-like"/>
    <property type="match status" value="1"/>
</dbReference>
<dbReference type="NCBIfam" id="TIGR04335">
    <property type="entry name" value="AmmeMemoSam_A"/>
    <property type="match status" value="1"/>
</dbReference>
<dbReference type="InterPro" id="IPR036071">
    <property type="entry name" value="AMMECR1_dom_sf"/>
</dbReference>
<dbReference type="AlphaFoldDB" id="A0A7C3SHX5"/>
<dbReference type="InterPro" id="IPR027485">
    <property type="entry name" value="AMMECR1_N"/>
</dbReference>
<accession>A0A7C3SHX5</accession>
<dbReference type="HAMAP" id="MF_00645">
    <property type="entry name" value="AMMECR1"/>
    <property type="match status" value="1"/>
</dbReference>
<dbReference type="PANTHER" id="PTHR13016:SF0">
    <property type="entry name" value="AMME SYNDROME CANDIDATE GENE 1 PROTEIN"/>
    <property type="match status" value="1"/>
</dbReference>
<sequence>MNYSKAEKELLLRLARSTIEAHLKGQTPPDPPDPPPALSEPRGVFVSLHRQGRLRGCIGYLEPIKPLLAAVQEMAAAAAFRDPRFPPVRPEELADLHLEISVLSPMQRIFKVEEIEVGKHGLYIERGLARGLLLPQVATQYGWDRLTFLEQTCLKAGMPPDAWKDPDTRIYVFTAEVFTDEPEKPESLTQEPKAP</sequence>
<dbReference type="InterPro" id="IPR027623">
    <property type="entry name" value="AmmeMemoSam_A"/>
</dbReference>
<evidence type="ECO:0000256" key="1">
    <source>
        <dbReference type="SAM" id="MobiDB-lite"/>
    </source>
</evidence>
<name>A0A7C3SHX5_9BACT</name>
<comment type="caution">
    <text evidence="3">The sequence shown here is derived from an EMBL/GenBank/DDBJ whole genome shotgun (WGS) entry which is preliminary data.</text>
</comment>
<reference evidence="3" key="1">
    <citation type="journal article" date="2020" name="mSystems">
        <title>Genome- and Community-Level Interaction Insights into Carbon Utilization and Element Cycling Functions of Hydrothermarchaeota in Hydrothermal Sediment.</title>
        <authorList>
            <person name="Zhou Z."/>
            <person name="Liu Y."/>
            <person name="Xu W."/>
            <person name="Pan J."/>
            <person name="Luo Z.H."/>
            <person name="Li M."/>
        </authorList>
    </citation>
    <scope>NUCLEOTIDE SEQUENCE [LARGE SCALE GENOMIC DNA]</scope>
    <source>
        <strain evidence="3">SpSt-776</strain>
    </source>
</reference>
<feature type="region of interest" description="Disordered" evidence="1">
    <location>
        <begin position="22"/>
        <end position="41"/>
    </location>
</feature>
<protein>
    <submittedName>
        <fullName evidence="3">AmmeMemoRadiSam system protein A</fullName>
    </submittedName>
</protein>
<feature type="domain" description="AMMECR1" evidence="2">
    <location>
        <begin position="6"/>
        <end position="189"/>
    </location>
</feature>
<dbReference type="PANTHER" id="PTHR13016">
    <property type="entry name" value="AMMECR1 HOMOLOG"/>
    <property type="match status" value="1"/>
</dbReference>
<evidence type="ECO:0000313" key="3">
    <source>
        <dbReference type="EMBL" id="HGB14022.1"/>
    </source>
</evidence>
<evidence type="ECO:0000259" key="2">
    <source>
        <dbReference type="PROSITE" id="PS51112"/>
    </source>
</evidence>
<dbReference type="InterPro" id="IPR023473">
    <property type="entry name" value="AMMECR1"/>
</dbReference>
<dbReference type="InterPro" id="IPR002733">
    <property type="entry name" value="AMMECR1_domain"/>
</dbReference>
<dbReference type="PROSITE" id="PS51112">
    <property type="entry name" value="AMMECR1"/>
    <property type="match status" value="1"/>
</dbReference>
<dbReference type="Gene3D" id="3.30.1490.150">
    <property type="entry name" value="Hypothetical protein ph0010, domain 2"/>
    <property type="match status" value="1"/>
</dbReference>